<dbReference type="GeneID" id="41978343"/>
<proteinExistence type="inferred from homology"/>
<feature type="compositionally biased region" description="Polar residues" evidence="5">
    <location>
        <begin position="538"/>
        <end position="547"/>
    </location>
</feature>
<gene>
    <name evidence="6" type="ORF">E0L32_010896</name>
</gene>
<dbReference type="GO" id="GO:0005506">
    <property type="term" value="F:iron ion binding"/>
    <property type="evidence" value="ECO:0007669"/>
    <property type="project" value="InterPro"/>
</dbReference>
<keyword evidence="3" id="KW-0479">Metal-binding</keyword>
<accession>A0A507AIW7</accession>
<dbReference type="AlphaFoldDB" id="A0A507AIW7"/>
<evidence type="ECO:0000256" key="2">
    <source>
        <dbReference type="ARBA" id="ARBA00022617"/>
    </source>
</evidence>
<reference evidence="6 7" key="1">
    <citation type="submission" date="2019-06" db="EMBL/GenBank/DDBJ databases">
        <title>Draft genome sequence of the filamentous fungus Phialemoniopsis curvata isolated from diesel fuel.</title>
        <authorList>
            <person name="Varaljay V.A."/>
            <person name="Lyon W.J."/>
            <person name="Crouch A.L."/>
            <person name="Drake C.E."/>
            <person name="Hollomon J.M."/>
            <person name="Nadeau L.J."/>
            <person name="Nunn H.S."/>
            <person name="Stevenson B.S."/>
            <person name="Bojanowski C.L."/>
            <person name="Crookes-Goodson W.J."/>
        </authorList>
    </citation>
    <scope>NUCLEOTIDE SEQUENCE [LARGE SCALE GENOMIC DNA]</scope>
    <source>
        <strain evidence="6 7">D216</strain>
    </source>
</reference>
<dbReference type="InterPro" id="IPR050121">
    <property type="entry name" value="Cytochrome_P450_monoxygenase"/>
</dbReference>
<name>A0A507AIW7_9PEZI</name>
<dbReference type="OrthoDB" id="2590011at2759"/>
<comment type="caution">
    <text evidence="6">The sequence shown here is derived from an EMBL/GenBank/DDBJ whole genome shotgun (WGS) entry which is preliminary data.</text>
</comment>
<dbReference type="CDD" id="cd14688">
    <property type="entry name" value="bZIP_YAP"/>
    <property type="match status" value="1"/>
</dbReference>
<protein>
    <recommendedName>
        <fullName evidence="8">BZIP domain-containing protein</fullName>
    </recommendedName>
</protein>
<comment type="similarity">
    <text evidence="1">Belongs to the cytochrome P450 family.</text>
</comment>
<dbReference type="STRING" id="1093900.A0A507AIW7"/>
<dbReference type="PANTHER" id="PTHR24305">
    <property type="entry name" value="CYTOCHROME P450"/>
    <property type="match status" value="1"/>
</dbReference>
<feature type="region of interest" description="Disordered" evidence="5">
    <location>
        <begin position="373"/>
        <end position="408"/>
    </location>
</feature>
<dbReference type="PANTHER" id="PTHR24305:SF166">
    <property type="entry name" value="CYTOCHROME P450 12A4, MITOCHONDRIAL-RELATED"/>
    <property type="match status" value="1"/>
</dbReference>
<feature type="region of interest" description="Disordered" evidence="5">
    <location>
        <begin position="486"/>
        <end position="547"/>
    </location>
</feature>
<dbReference type="GO" id="GO:0020037">
    <property type="term" value="F:heme binding"/>
    <property type="evidence" value="ECO:0007669"/>
    <property type="project" value="InterPro"/>
</dbReference>
<dbReference type="SUPFAM" id="SSF57959">
    <property type="entry name" value="Leucine zipper domain"/>
    <property type="match status" value="1"/>
</dbReference>
<dbReference type="InParanoid" id="A0A507AIW7"/>
<evidence type="ECO:0000313" key="6">
    <source>
        <dbReference type="EMBL" id="TPX07193.1"/>
    </source>
</evidence>
<dbReference type="SUPFAM" id="SSF48264">
    <property type="entry name" value="Cytochrome P450"/>
    <property type="match status" value="1"/>
</dbReference>
<dbReference type="Proteomes" id="UP000319257">
    <property type="component" value="Unassembled WGS sequence"/>
</dbReference>
<dbReference type="RefSeq" id="XP_030988904.1">
    <property type="nucleotide sequence ID" value="XM_031133565.1"/>
</dbReference>
<keyword evidence="2" id="KW-0349">Heme</keyword>
<dbReference type="InterPro" id="IPR001128">
    <property type="entry name" value="Cyt_P450"/>
</dbReference>
<dbReference type="Pfam" id="PF00067">
    <property type="entry name" value="p450"/>
    <property type="match status" value="1"/>
</dbReference>
<keyword evidence="4" id="KW-0408">Iron</keyword>
<evidence type="ECO:0000256" key="5">
    <source>
        <dbReference type="SAM" id="MobiDB-lite"/>
    </source>
</evidence>
<evidence type="ECO:0000256" key="1">
    <source>
        <dbReference type="ARBA" id="ARBA00010617"/>
    </source>
</evidence>
<dbReference type="InterPro" id="IPR036396">
    <property type="entry name" value="Cyt_P450_sf"/>
</dbReference>
<dbReference type="EMBL" id="SKBQ01000093">
    <property type="protein sequence ID" value="TPX07193.1"/>
    <property type="molecule type" value="Genomic_DNA"/>
</dbReference>
<evidence type="ECO:0000256" key="4">
    <source>
        <dbReference type="ARBA" id="ARBA00023004"/>
    </source>
</evidence>
<dbReference type="Gene3D" id="1.20.5.170">
    <property type="match status" value="1"/>
</dbReference>
<sequence>MKDYSFLKPASLCETAGRFLGLGLMLSEGDAHKMQRRSIIHAFAPRHIKALYPLFWHKTREMVEAITADEAEMEDCGEEIGRPGYNDLDGSDWTVDDGLIEQAMTLLAAGHDTTASVFTWGVSLLAKMATYRNVYGKNDDIASLSYLRAVCGEVLRFYAPVPQSLHEAAQDTTIAGQLIPGGTRIVIAPWAIDRDPHLWGLDADTFNPVRWLDEQNYHEQEEGNWHVCWVGSFKFEMQDDTLIDDVNLDMKGGVTAWQADGLAIQAKKLPGCVEQTCTLPDRPNPDCAYSFVAPSRQMCGRRTSPEAQAESVFGELGHGVVNDVGWDDIWVNYCEALEDARGMNSCEDGGLGAEAVGNDMKVMSSRLPWLSWGERVPSPRPHAPPQRNTADEQHNLPNLQAQRTYRDRKDKYSKALETELSHCRAREAKLVDQNRRLEATVQELMSLLSAHGIAAAPLMLGDAGMSEESSEARARRDISSASPAVASLFDPVSPGRAKRENANISSLSSTGWNSANSRPDTAVNKNLQKELPSPPPDQTQGALGPSTSQLGLLNQVTVGMEFVLELEKPCLAHIAGDPSKVDSPAGHALTASAQLFSLESPTWCTSYTPHKPVYHDHPTALLENLLSLAPDVCPDGELTPVQIWNMVREQPDFATLQVETLQTLTDTIREAVKCHGERWASLLGDTHRAVLTAVAIAILRLVLMLTMCNNTAATIVNIMTAAGRTATAPGRPSPGDWPTEGRSVVSATIPDGC</sequence>
<dbReference type="GO" id="GO:0016705">
    <property type="term" value="F:oxidoreductase activity, acting on paired donors, with incorporation or reduction of molecular oxygen"/>
    <property type="evidence" value="ECO:0007669"/>
    <property type="project" value="InterPro"/>
</dbReference>
<evidence type="ECO:0008006" key="8">
    <source>
        <dbReference type="Google" id="ProtNLM"/>
    </source>
</evidence>
<organism evidence="6 7">
    <name type="scientific">Thyridium curvatum</name>
    <dbReference type="NCBI Taxonomy" id="1093900"/>
    <lineage>
        <taxon>Eukaryota</taxon>
        <taxon>Fungi</taxon>
        <taxon>Dikarya</taxon>
        <taxon>Ascomycota</taxon>
        <taxon>Pezizomycotina</taxon>
        <taxon>Sordariomycetes</taxon>
        <taxon>Sordariomycetidae</taxon>
        <taxon>Thyridiales</taxon>
        <taxon>Thyridiaceae</taxon>
        <taxon>Thyridium</taxon>
    </lineage>
</organism>
<evidence type="ECO:0000256" key="3">
    <source>
        <dbReference type="ARBA" id="ARBA00022723"/>
    </source>
</evidence>
<dbReference type="GO" id="GO:0004497">
    <property type="term" value="F:monooxygenase activity"/>
    <property type="evidence" value="ECO:0007669"/>
    <property type="project" value="InterPro"/>
</dbReference>
<keyword evidence="7" id="KW-1185">Reference proteome</keyword>
<dbReference type="GO" id="GO:0003700">
    <property type="term" value="F:DNA-binding transcription factor activity"/>
    <property type="evidence" value="ECO:0007669"/>
    <property type="project" value="InterPro"/>
</dbReference>
<dbReference type="InterPro" id="IPR046347">
    <property type="entry name" value="bZIP_sf"/>
</dbReference>
<evidence type="ECO:0000313" key="7">
    <source>
        <dbReference type="Proteomes" id="UP000319257"/>
    </source>
</evidence>
<feature type="compositionally biased region" description="Polar residues" evidence="5">
    <location>
        <begin position="502"/>
        <end position="526"/>
    </location>
</feature>
<dbReference type="Gene3D" id="1.10.630.10">
    <property type="entry name" value="Cytochrome P450"/>
    <property type="match status" value="2"/>
</dbReference>